<dbReference type="RefSeq" id="WP_306105311.1">
    <property type="nucleotide sequence ID" value="NZ_CP120984.1"/>
</dbReference>
<dbReference type="EMBL" id="CP120984">
    <property type="protein sequence ID" value="WLQ69235.1"/>
    <property type="molecule type" value="Genomic_DNA"/>
</dbReference>
<reference evidence="2 3" key="1">
    <citation type="submission" date="2023-03" db="EMBL/GenBank/DDBJ databases">
        <title>Isolation and description of six Streptomyces strains from soil environments, able to metabolize different microbial glucans.</title>
        <authorList>
            <person name="Widen T."/>
            <person name="Larsbrink J."/>
        </authorList>
    </citation>
    <scope>NUCLEOTIDE SEQUENCE [LARGE SCALE GENOMIC DNA]</scope>
    <source>
        <strain evidence="2 3">Alt3</strain>
        <plasmid evidence="2 3">unnamed1</plasmid>
    </source>
</reference>
<dbReference type="Gene3D" id="1.10.238.10">
    <property type="entry name" value="EF-hand"/>
    <property type="match status" value="1"/>
</dbReference>
<keyword evidence="2" id="KW-0614">Plasmid</keyword>
<gene>
    <name evidence="2" type="ORF">P8A20_37510</name>
</gene>
<accession>A0ABY9JQ22</accession>
<dbReference type="Proteomes" id="UP001224433">
    <property type="component" value="Plasmid unnamed1"/>
</dbReference>
<evidence type="ECO:0000313" key="3">
    <source>
        <dbReference type="Proteomes" id="UP001224433"/>
    </source>
</evidence>
<sequence length="164" mass="18606">MATDFKTQRFQELFDALDPDRNDVVGKHSFDNLISRLAHNSDTNIRDLRKAFHEFWQAVQSRSEYRSNLSKQQFVDALNATHMRDFDSLSGRVFASAFGFGEVTKDKFVRYYTAAGSDEATAQEDFTRLHGDRDGGLHRKEFHGGLANYLHNSDPASSIVLGIV</sequence>
<dbReference type="SUPFAM" id="SSF47473">
    <property type="entry name" value="EF-hand"/>
    <property type="match status" value="1"/>
</dbReference>
<organism evidence="2 3">
    <name type="scientific">Streptomyces glycanivorans</name>
    <dbReference type="NCBI Taxonomy" id="3033808"/>
    <lineage>
        <taxon>Bacteria</taxon>
        <taxon>Bacillati</taxon>
        <taxon>Actinomycetota</taxon>
        <taxon>Actinomycetes</taxon>
        <taxon>Kitasatosporales</taxon>
        <taxon>Streptomycetaceae</taxon>
        <taxon>Streptomyces</taxon>
    </lineage>
</organism>
<dbReference type="PROSITE" id="PS50222">
    <property type="entry name" value="EF_HAND_2"/>
    <property type="match status" value="1"/>
</dbReference>
<feature type="domain" description="EF-hand" evidence="1">
    <location>
        <begin position="5"/>
        <end position="40"/>
    </location>
</feature>
<name>A0ABY9JQ22_9ACTN</name>
<dbReference type="InterPro" id="IPR002048">
    <property type="entry name" value="EF_hand_dom"/>
</dbReference>
<proteinExistence type="predicted"/>
<geneLocation type="plasmid" evidence="2 3">
    <name>unnamed1</name>
</geneLocation>
<dbReference type="InterPro" id="IPR011992">
    <property type="entry name" value="EF-hand-dom_pair"/>
</dbReference>
<keyword evidence="3" id="KW-1185">Reference proteome</keyword>
<protein>
    <recommendedName>
        <fullName evidence="1">EF-hand domain-containing protein</fullName>
    </recommendedName>
</protein>
<evidence type="ECO:0000259" key="1">
    <source>
        <dbReference type="PROSITE" id="PS50222"/>
    </source>
</evidence>
<evidence type="ECO:0000313" key="2">
    <source>
        <dbReference type="EMBL" id="WLQ69235.1"/>
    </source>
</evidence>